<feature type="transmembrane region" description="Helical" evidence="8">
    <location>
        <begin position="228"/>
        <end position="250"/>
    </location>
</feature>
<evidence type="ECO:0000256" key="6">
    <source>
        <dbReference type="ARBA" id="ARBA00022989"/>
    </source>
</evidence>
<keyword evidence="10" id="KW-1185">Reference proteome</keyword>
<keyword evidence="6 8" id="KW-1133">Transmembrane helix</keyword>
<feature type="transmembrane region" description="Helical" evidence="8">
    <location>
        <begin position="6"/>
        <end position="22"/>
    </location>
</feature>
<evidence type="ECO:0000256" key="8">
    <source>
        <dbReference type="SAM" id="Phobius"/>
    </source>
</evidence>
<evidence type="ECO:0000256" key="4">
    <source>
        <dbReference type="ARBA" id="ARBA00022475"/>
    </source>
</evidence>
<organism evidence="9 10">
    <name type="scientific">Litoreibacter roseus</name>
    <dbReference type="NCBI Taxonomy" id="2601869"/>
    <lineage>
        <taxon>Bacteria</taxon>
        <taxon>Pseudomonadati</taxon>
        <taxon>Pseudomonadota</taxon>
        <taxon>Alphaproteobacteria</taxon>
        <taxon>Rhodobacterales</taxon>
        <taxon>Roseobacteraceae</taxon>
        <taxon>Litoreibacter</taxon>
    </lineage>
</organism>
<sequence>MGALLQVILPVFLVIGFGFVAVKRNLFSPDGVDGLMKFTQNFAIPCLLFRAIADLELGAYFAPPLLISYYLPAVSLFFAGILGARLLFNRPWEHCVAIGFCALFGNTVLLGLPIMERAYGADALDPNYAIIALNSPTCYLLGIAAMEIVRGRGAGAGATILSIFKAIFRNALVIGIMLGFAVNLSGFALPNVLNEAIDLMIRAALPAAIFGLGGVLAQYRIEGDIGPVLMICAFTLILQPAATWGLGIAYELDEAAFRSAIITAAMAPGINCYVFANMYGVAKRVAASTVLIATALSVITTWGWLAVLP</sequence>
<comment type="caution">
    <text evidence="9">The sequence shown here is derived from an EMBL/GenBank/DDBJ whole genome shotgun (WGS) entry which is preliminary data.</text>
</comment>
<evidence type="ECO:0000256" key="5">
    <source>
        <dbReference type="ARBA" id="ARBA00022692"/>
    </source>
</evidence>
<dbReference type="RefSeq" id="WP_159807184.1">
    <property type="nucleotide sequence ID" value="NZ_BLJE01000002.1"/>
</dbReference>
<comment type="subcellular location">
    <subcellularLocation>
        <location evidence="1">Cell membrane</location>
        <topology evidence="1">Multi-pass membrane protein</topology>
    </subcellularLocation>
</comment>
<dbReference type="Proteomes" id="UP000436822">
    <property type="component" value="Unassembled WGS sequence"/>
</dbReference>
<name>A0A6N6JG71_9RHOB</name>
<reference evidence="9 10" key="1">
    <citation type="submission" date="2019-12" db="EMBL/GenBank/DDBJ databases">
        <title>Litoreibacter badius sp. nov., a novel bacteriochlorophyll a-containing bacterium in the genus Litoreibacter.</title>
        <authorList>
            <person name="Kanamuro M."/>
            <person name="Takabe Y."/>
            <person name="Mori K."/>
            <person name="Takaichi S."/>
            <person name="Hanada S."/>
        </authorList>
    </citation>
    <scope>NUCLEOTIDE SEQUENCE [LARGE SCALE GENOMIC DNA]</scope>
    <source>
        <strain evidence="9 10">K6</strain>
    </source>
</reference>
<comment type="similarity">
    <text evidence="2">Belongs to the auxin efflux carrier (TC 2.A.69) family.</text>
</comment>
<feature type="transmembrane region" description="Helical" evidence="8">
    <location>
        <begin position="199"/>
        <end position="216"/>
    </location>
</feature>
<feature type="transmembrane region" description="Helical" evidence="8">
    <location>
        <begin position="67"/>
        <end position="88"/>
    </location>
</feature>
<evidence type="ECO:0000256" key="1">
    <source>
        <dbReference type="ARBA" id="ARBA00004651"/>
    </source>
</evidence>
<gene>
    <name evidence="9" type="ORF">KIN_24170</name>
</gene>
<dbReference type="OrthoDB" id="9810457at2"/>
<evidence type="ECO:0000313" key="9">
    <source>
        <dbReference type="EMBL" id="GFE65343.1"/>
    </source>
</evidence>
<keyword evidence="5 8" id="KW-0812">Transmembrane</keyword>
<evidence type="ECO:0000313" key="10">
    <source>
        <dbReference type="Proteomes" id="UP000436822"/>
    </source>
</evidence>
<dbReference type="Pfam" id="PF03547">
    <property type="entry name" value="Mem_trans"/>
    <property type="match status" value="1"/>
</dbReference>
<dbReference type="GO" id="GO:0005886">
    <property type="term" value="C:plasma membrane"/>
    <property type="evidence" value="ECO:0007669"/>
    <property type="project" value="UniProtKB-SubCell"/>
</dbReference>
<feature type="transmembrane region" description="Helical" evidence="8">
    <location>
        <begin position="285"/>
        <end position="305"/>
    </location>
</feature>
<keyword evidence="3" id="KW-0813">Transport</keyword>
<accession>A0A6N6JG71</accession>
<keyword evidence="7 8" id="KW-0472">Membrane</keyword>
<protein>
    <submittedName>
        <fullName evidence="9">Malonate transporter</fullName>
    </submittedName>
</protein>
<feature type="transmembrane region" description="Helical" evidence="8">
    <location>
        <begin position="95"/>
        <end position="115"/>
    </location>
</feature>
<proteinExistence type="inferred from homology"/>
<keyword evidence="4" id="KW-1003">Cell membrane</keyword>
<dbReference type="AlphaFoldDB" id="A0A6N6JG71"/>
<dbReference type="PANTHER" id="PTHR36838">
    <property type="entry name" value="AUXIN EFFLUX CARRIER FAMILY PROTEIN"/>
    <property type="match status" value="1"/>
</dbReference>
<feature type="transmembrane region" description="Helical" evidence="8">
    <location>
        <begin position="127"/>
        <end position="149"/>
    </location>
</feature>
<dbReference type="InterPro" id="IPR038770">
    <property type="entry name" value="Na+/solute_symporter_sf"/>
</dbReference>
<dbReference type="Gene3D" id="1.20.1530.20">
    <property type="match status" value="1"/>
</dbReference>
<evidence type="ECO:0000256" key="3">
    <source>
        <dbReference type="ARBA" id="ARBA00022448"/>
    </source>
</evidence>
<dbReference type="PANTHER" id="PTHR36838:SF3">
    <property type="entry name" value="TRANSPORTER AUXIN EFFLUX CARRIER EC FAMILY"/>
    <property type="match status" value="1"/>
</dbReference>
<evidence type="ECO:0000256" key="7">
    <source>
        <dbReference type="ARBA" id="ARBA00023136"/>
    </source>
</evidence>
<dbReference type="InterPro" id="IPR004776">
    <property type="entry name" value="Mem_transp_PIN-like"/>
</dbReference>
<evidence type="ECO:0000256" key="2">
    <source>
        <dbReference type="ARBA" id="ARBA00010145"/>
    </source>
</evidence>
<dbReference type="EMBL" id="BLJE01000002">
    <property type="protein sequence ID" value="GFE65343.1"/>
    <property type="molecule type" value="Genomic_DNA"/>
</dbReference>
<feature type="transmembrane region" description="Helical" evidence="8">
    <location>
        <begin position="256"/>
        <end position="276"/>
    </location>
</feature>
<dbReference type="GO" id="GO:0055085">
    <property type="term" value="P:transmembrane transport"/>
    <property type="evidence" value="ECO:0007669"/>
    <property type="project" value="InterPro"/>
</dbReference>
<feature type="transmembrane region" description="Helical" evidence="8">
    <location>
        <begin position="170"/>
        <end position="193"/>
    </location>
</feature>